<name>A0A8S3E0C7_9BILA</name>
<dbReference type="AlphaFoldDB" id="A0A8S3E0C7"/>
<dbReference type="EMBL" id="CAJOBJ010214996">
    <property type="protein sequence ID" value="CAF5019960.1"/>
    <property type="molecule type" value="Genomic_DNA"/>
</dbReference>
<organism evidence="1 2">
    <name type="scientific">Rotaria magnacalcarata</name>
    <dbReference type="NCBI Taxonomy" id="392030"/>
    <lineage>
        <taxon>Eukaryota</taxon>
        <taxon>Metazoa</taxon>
        <taxon>Spiralia</taxon>
        <taxon>Gnathifera</taxon>
        <taxon>Rotifera</taxon>
        <taxon>Eurotatoria</taxon>
        <taxon>Bdelloidea</taxon>
        <taxon>Philodinida</taxon>
        <taxon>Philodinidae</taxon>
        <taxon>Rotaria</taxon>
    </lineage>
</organism>
<accession>A0A8S3E0C7</accession>
<protein>
    <submittedName>
        <fullName evidence="1">Uncharacterized protein</fullName>
    </submittedName>
</protein>
<sequence>MIDTQLESALSIQDAVLPNETLAHDENLIKNGKADCNTSLISDWTLSNVNVTVIMSSTSKSNCQFTLQSLSSGAAMKQRVNLYGKWDSNSWPYSQAVLRTSMSIGITMELRGINSNNLVVARQSLNSTAASTSLLLNEKMRELEVFIDFTAIDSYSNVTNNRFEDVKLFIIYGTYLELLRGE</sequence>
<proteinExistence type="predicted"/>
<reference evidence="1" key="1">
    <citation type="submission" date="2021-02" db="EMBL/GenBank/DDBJ databases">
        <authorList>
            <person name="Nowell W R."/>
        </authorList>
    </citation>
    <scope>NUCLEOTIDE SEQUENCE</scope>
</reference>
<gene>
    <name evidence="1" type="ORF">GIL414_LOCUS58325</name>
</gene>
<evidence type="ECO:0000313" key="1">
    <source>
        <dbReference type="EMBL" id="CAF5019960.1"/>
    </source>
</evidence>
<comment type="caution">
    <text evidence="1">The sequence shown here is derived from an EMBL/GenBank/DDBJ whole genome shotgun (WGS) entry which is preliminary data.</text>
</comment>
<dbReference type="Proteomes" id="UP000681720">
    <property type="component" value="Unassembled WGS sequence"/>
</dbReference>
<evidence type="ECO:0000313" key="2">
    <source>
        <dbReference type="Proteomes" id="UP000681720"/>
    </source>
</evidence>